<feature type="transmembrane region" description="Helical" evidence="1">
    <location>
        <begin position="60"/>
        <end position="78"/>
    </location>
</feature>
<evidence type="ECO:0000256" key="1">
    <source>
        <dbReference type="SAM" id="Phobius"/>
    </source>
</evidence>
<keyword evidence="1" id="KW-1133">Transmembrane helix</keyword>
<keyword evidence="1" id="KW-0472">Membrane</keyword>
<reference evidence="2" key="3">
    <citation type="submission" date="2015-02" db="UniProtKB">
        <authorList>
            <consortium name="EnsemblProtists"/>
        </authorList>
    </citation>
    <scope>IDENTIFICATION</scope>
    <source>
        <strain evidence="2">DAOM BR144</strain>
    </source>
</reference>
<dbReference type="InParanoid" id="K3WA88"/>
<dbReference type="Proteomes" id="UP000019132">
    <property type="component" value="Unassembled WGS sequence"/>
</dbReference>
<evidence type="ECO:0000313" key="3">
    <source>
        <dbReference type="Proteomes" id="UP000019132"/>
    </source>
</evidence>
<feature type="transmembrane region" description="Helical" evidence="1">
    <location>
        <begin position="187"/>
        <end position="206"/>
    </location>
</feature>
<protein>
    <submittedName>
        <fullName evidence="2">Uncharacterized protein</fullName>
    </submittedName>
</protein>
<name>K3WA88_GLOUD</name>
<reference evidence="3" key="1">
    <citation type="journal article" date="2010" name="Genome Biol.">
        <title>Genome sequence of the necrotrophic plant pathogen Pythium ultimum reveals original pathogenicity mechanisms and effector repertoire.</title>
        <authorList>
            <person name="Levesque C.A."/>
            <person name="Brouwer H."/>
            <person name="Cano L."/>
            <person name="Hamilton J.P."/>
            <person name="Holt C."/>
            <person name="Huitema E."/>
            <person name="Raffaele S."/>
            <person name="Robideau G.P."/>
            <person name="Thines M."/>
            <person name="Win J."/>
            <person name="Zerillo M.M."/>
            <person name="Beakes G.W."/>
            <person name="Boore J.L."/>
            <person name="Busam D."/>
            <person name="Dumas B."/>
            <person name="Ferriera S."/>
            <person name="Fuerstenberg S.I."/>
            <person name="Gachon C.M."/>
            <person name="Gaulin E."/>
            <person name="Govers F."/>
            <person name="Grenville-Briggs L."/>
            <person name="Horner N."/>
            <person name="Hostetler J."/>
            <person name="Jiang R.H."/>
            <person name="Johnson J."/>
            <person name="Krajaejun T."/>
            <person name="Lin H."/>
            <person name="Meijer H.J."/>
            <person name="Moore B."/>
            <person name="Morris P."/>
            <person name="Phuntmart V."/>
            <person name="Puiu D."/>
            <person name="Shetty J."/>
            <person name="Stajich J.E."/>
            <person name="Tripathy S."/>
            <person name="Wawra S."/>
            <person name="van West P."/>
            <person name="Whitty B.R."/>
            <person name="Coutinho P.M."/>
            <person name="Henrissat B."/>
            <person name="Martin F."/>
            <person name="Thomas P.D."/>
            <person name="Tyler B.M."/>
            <person name="De Vries R.P."/>
            <person name="Kamoun S."/>
            <person name="Yandell M."/>
            <person name="Tisserat N."/>
            <person name="Buell C.R."/>
        </authorList>
    </citation>
    <scope>NUCLEOTIDE SEQUENCE</scope>
    <source>
        <strain evidence="3">DAOM:BR144</strain>
    </source>
</reference>
<feature type="transmembrane region" description="Helical" evidence="1">
    <location>
        <begin position="29"/>
        <end position="48"/>
    </location>
</feature>
<reference evidence="3" key="2">
    <citation type="submission" date="2010-04" db="EMBL/GenBank/DDBJ databases">
        <authorList>
            <person name="Buell R."/>
            <person name="Hamilton J."/>
            <person name="Hostetler J."/>
        </authorList>
    </citation>
    <scope>NUCLEOTIDE SEQUENCE [LARGE SCALE GENOMIC DNA]</scope>
    <source>
        <strain evidence="3">DAOM:BR144</strain>
    </source>
</reference>
<keyword evidence="3" id="KW-1185">Reference proteome</keyword>
<dbReference type="eggNOG" id="ENOG502S1JR">
    <property type="taxonomic scope" value="Eukaryota"/>
</dbReference>
<organism evidence="2 3">
    <name type="scientific">Globisporangium ultimum (strain ATCC 200006 / CBS 805.95 / DAOM BR144)</name>
    <name type="common">Pythium ultimum</name>
    <dbReference type="NCBI Taxonomy" id="431595"/>
    <lineage>
        <taxon>Eukaryota</taxon>
        <taxon>Sar</taxon>
        <taxon>Stramenopiles</taxon>
        <taxon>Oomycota</taxon>
        <taxon>Peronosporomycetes</taxon>
        <taxon>Pythiales</taxon>
        <taxon>Pythiaceae</taxon>
        <taxon>Globisporangium</taxon>
    </lineage>
</organism>
<dbReference type="HOGENOM" id="CLU_083504_0_0_1"/>
<keyword evidence="1" id="KW-0812">Transmembrane</keyword>
<feature type="transmembrane region" description="Helical" evidence="1">
    <location>
        <begin position="226"/>
        <end position="245"/>
    </location>
</feature>
<proteinExistence type="predicted"/>
<accession>K3WA88</accession>
<dbReference type="EnsemblProtists" id="PYU1_T001879">
    <property type="protein sequence ID" value="PYU1_T001879"/>
    <property type="gene ID" value="PYU1_G001877"/>
</dbReference>
<evidence type="ECO:0000313" key="2">
    <source>
        <dbReference type="EnsemblProtists" id="PYU1_T001879"/>
    </source>
</evidence>
<dbReference type="AlphaFoldDB" id="K3WA88"/>
<dbReference type="OMA" id="FWGPGQE"/>
<sequence length="292" mass="33739">MEEASAMAHPAQVLGLSQLVPDALEDTHFAVYALLVVAPICSLVSRVLIRRGKATTSTQVFLVSLLVPAILMGVPIWYKWTYGEWSVYRLLKMQRTETRYVWAQKYAFLRNLYQQGQMPAHVWQEVDAAYDHIYDETRRSLYDFWGPVASKMSIAETQLNVGLFYVIWSAILYSLTTPTQTHDASKWVFTGFILLLCFEVAVKLIHYEPPFRAIFTATTPREFVMWGHRLFPIFAFAAVAVKKVFYIDMEKHRKLQLQHMLKQNEHTKSELASIEKALLHDEAENEDGDEQK</sequence>
<feature type="transmembrane region" description="Helical" evidence="1">
    <location>
        <begin position="157"/>
        <end position="175"/>
    </location>
</feature>
<dbReference type="VEuPathDB" id="FungiDB:PYU1_G001877"/>
<dbReference type="EMBL" id="GL376634">
    <property type="status" value="NOT_ANNOTATED_CDS"/>
    <property type="molecule type" value="Genomic_DNA"/>
</dbReference>